<evidence type="ECO:0000256" key="3">
    <source>
        <dbReference type="ARBA" id="ARBA00022452"/>
    </source>
</evidence>
<keyword evidence="7" id="KW-0406">Ion transport</keyword>
<dbReference type="AlphaFoldDB" id="I8I1G8"/>
<dbReference type="Pfam" id="PF00593">
    <property type="entry name" value="TonB_dep_Rec_b-barrel"/>
    <property type="match status" value="1"/>
</dbReference>
<evidence type="ECO:0000256" key="10">
    <source>
        <dbReference type="ARBA" id="ARBA00023237"/>
    </source>
</evidence>
<evidence type="ECO:0000256" key="6">
    <source>
        <dbReference type="ARBA" id="ARBA00023004"/>
    </source>
</evidence>
<feature type="chain" id="PRO_5003713452" description="TonB-dependent receptor" evidence="13">
    <location>
        <begin position="23"/>
        <end position="702"/>
    </location>
</feature>
<keyword evidence="4" id="KW-0410">Iron transport</keyword>
<dbReference type="STRING" id="1172194.WQQ_31180"/>
<evidence type="ECO:0000259" key="15">
    <source>
        <dbReference type="Pfam" id="PF07715"/>
    </source>
</evidence>
<comment type="caution">
    <text evidence="16">The sequence shown here is derived from an EMBL/GenBank/DDBJ whole genome shotgun (WGS) entry which is preliminary data.</text>
</comment>
<gene>
    <name evidence="16" type="ORF">WQQ_31180</name>
</gene>
<dbReference type="EMBL" id="AKGD01000002">
    <property type="protein sequence ID" value="EIT69536.1"/>
    <property type="molecule type" value="Genomic_DNA"/>
</dbReference>
<dbReference type="Proteomes" id="UP000003704">
    <property type="component" value="Unassembled WGS sequence"/>
</dbReference>
<protein>
    <recommendedName>
        <fullName evidence="18">TonB-dependent receptor</fullName>
    </recommendedName>
</protein>
<dbReference type="RefSeq" id="WP_007186057.1">
    <property type="nucleotide sequence ID" value="NZ_AKGD01000002.1"/>
</dbReference>
<dbReference type="OrthoDB" id="127311at2"/>
<evidence type="ECO:0000256" key="5">
    <source>
        <dbReference type="ARBA" id="ARBA00022692"/>
    </source>
</evidence>
<keyword evidence="8 12" id="KW-0798">TonB box</keyword>
<evidence type="ECO:0000256" key="12">
    <source>
        <dbReference type="RuleBase" id="RU003357"/>
    </source>
</evidence>
<keyword evidence="2 11" id="KW-0813">Transport</keyword>
<evidence type="ECO:0000256" key="9">
    <source>
        <dbReference type="ARBA" id="ARBA00023136"/>
    </source>
</evidence>
<keyword evidence="5 11" id="KW-0812">Transmembrane</keyword>
<dbReference type="InterPro" id="IPR036942">
    <property type="entry name" value="Beta-barrel_TonB_sf"/>
</dbReference>
<evidence type="ECO:0000256" key="11">
    <source>
        <dbReference type="PROSITE-ProRule" id="PRU01360"/>
    </source>
</evidence>
<dbReference type="InterPro" id="IPR012910">
    <property type="entry name" value="Plug_dom"/>
</dbReference>
<evidence type="ECO:0000256" key="1">
    <source>
        <dbReference type="ARBA" id="ARBA00004571"/>
    </source>
</evidence>
<evidence type="ECO:0000259" key="14">
    <source>
        <dbReference type="Pfam" id="PF00593"/>
    </source>
</evidence>
<evidence type="ECO:0000256" key="13">
    <source>
        <dbReference type="SAM" id="SignalP"/>
    </source>
</evidence>
<evidence type="ECO:0000256" key="2">
    <source>
        <dbReference type="ARBA" id="ARBA00022448"/>
    </source>
</evidence>
<comment type="subcellular location">
    <subcellularLocation>
        <location evidence="1 11">Cell outer membrane</location>
        <topology evidence="1 11">Multi-pass membrane protein</topology>
    </subcellularLocation>
</comment>
<evidence type="ECO:0000313" key="16">
    <source>
        <dbReference type="EMBL" id="EIT69536.1"/>
    </source>
</evidence>
<organism evidence="16 17">
    <name type="scientific">Hydrocarboniphaga effusa AP103</name>
    <dbReference type="NCBI Taxonomy" id="1172194"/>
    <lineage>
        <taxon>Bacteria</taxon>
        <taxon>Pseudomonadati</taxon>
        <taxon>Pseudomonadota</taxon>
        <taxon>Gammaproteobacteria</taxon>
        <taxon>Nevskiales</taxon>
        <taxon>Nevskiaceae</taxon>
        <taxon>Hydrocarboniphaga</taxon>
    </lineage>
</organism>
<evidence type="ECO:0008006" key="18">
    <source>
        <dbReference type="Google" id="ProtNLM"/>
    </source>
</evidence>
<dbReference type="CDD" id="cd01347">
    <property type="entry name" value="ligand_gated_channel"/>
    <property type="match status" value="1"/>
</dbReference>
<keyword evidence="17" id="KW-1185">Reference proteome</keyword>
<feature type="signal peptide" evidence="13">
    <location>
        <begin position="1"/>
        <end position="22"/>
    </location>
</feature>
<dbReference type="GO" id="GO:0006826">
    <property type="term" value="P:iron ion transport"/>
    <property type="evidence" value="ECO:0007669"/>
    <property type="project" value="UniProtKB-KW"/>
</dbReference>
<name>I8I1G8_9GAMM</name>
<proteinExistence type="inferred from homology"/>
<evidence type="ECO:0000256" key="7">
    <source>
        <dbReference type="ARBA" id="ARBA00023065"/>
    </source>
</evidence>
<sequence>MKRTLLGAALFGSLMKSTSAWSQQEAPAAPAQASEDATELPTVYVISEKSGRSMMNTATSAVVLDSDELEKSAGLNSAKDVLATIPNIVYVGTGNIAPAIRGIDSTGSAQGGDAFIAGTRARLNMQLDGRPMSYNEVVFGDSVLWDTQQIEVLRGAQSTLQGRNALAGTIAIRTNDPTFTPEGAFRVAGGNYDRRRVSGLLSGPLSDGVAYRLSADWSSAQSWVEGWPSYAEVQDPRRLESLNLRGKLLFEPSSIAGLRTLVTISHADYRGPQTESVDRPFDDRRSTYPFEPVFEPKTNSAIVDTQYRISSKLRFEGLLTGTDVDVRRKTAPQYGIAHIDAREYVFEPRLRYTGEERQTGVVGVYLFKAKQEEFIDIYNNLDFDDDIRTAALFGEGTQPLGDKLDLIVGARYEQEKHKRDGGRDAVADFPYEVKIDLDETYRAFLPKLGLAWHAGPASTVGVQVARGYNGGGVGVAVESPDDDQNAITRVTNYQYDPEYVWTYELWLRQTFADKRGRLTANLFYSDYRDMQLSYDLTPSDPSDYAFVVENADKVKTWGAEAGLSWLLAPGLEAFLNAGALRAEIARYPGSGYQGNELPNSPSFTASAGARWTQGRWDASFNARYSESYYSDIANQVRGEVDPYWVANAEAGVKIGPTRLYTEVTNLFDADDALSIFPGATVESDSANLLAPRQFWVGIEARW</sequence>
<evidence type="ECO:0000256" key="4">
    <source>
        <dbReference type="ARBA" id="ARBA00022496"/>
    </source>
</evidence>
<keyword evidence="3 11" id="KW-1134">Transmembrane beta strand</keyword>
<dbReference type="GO" id="GO:0009279">
    <property type="term" value="C:cell outer membrane"/>
    <property type="evidence" value="ECO:0007669"/>
    <property type="project" value="UniProtKB-SubCell"/>
</dbReference>
<dbReference type="PROSITE" id="PS52016">
    <property type="entry name" value="TONB_DEPENDENT_REC_3"/>
    <property type="match status" value="1"/>
</dbReference>
<accession>I8I1G8</accession>
<keyword evidence="9 11" id="KW-0472">Membrane</keyword>
<keyword evidence="13" id="KW-0732">Signal</keyword>
<dbReference type="Gene3D" id="2.40.170.20">
    <property type="entry name" value="TonB-dependent receptor, beta-barrel domain"/>
    <property type="match status" value="1"/>
</dbReference>
<feature type="domain" description="TonB-dependent receptor-like beta-barrel" evidence="14">
    <location>
        <begin position="206"/>
        <end position="666"/>
    </location>
</feature>
<keyword evidence="6" id="KW-0408">Iron</keyword>
<keyword evidence="10 11" id="KW-0998">Cell outer membrane</keyword>
<comment type="similarity">
    <text evidence="11 12">Belongs to the TonB-dependent receptor family.</text>
</comment>
<feature type="domain" description="TonB-dependent receptor plug" evidence="15">
    <location>
        <begin position="55"/>
        <end position="169"/>
    </location>
</feature>
<dbReference type="SUPFAM" id="SSF56935">
    <property type="entry name" value="Porins"/>
    <property type="match status" value="1"/>
</dbReference>
<dbReference type="InterPro" id="IPR039426">
    <property type="entry name" value="TonB-dep_rcpt-like"/>
</dbReference>
<evidence type="ECO:0000256" key="8">
    <source>
        <dbReference type="ARBA" id="ARBA00023077"/>
    </source>
</evidence>
<evidence type="ECO:0000313" key="17">
    <source>
        <dbReference type="Proteomes" id="UP000003704"/>
    </source>
</evidence>
<dbReference type="PANTHER" id="PTHR32552:SF81">
    <property type="entry name" value="TONB-DEPENDENT OUTER MEMBRANE RECEPTOR"/>
    <property type="match status" value="1"/>
</dbReference>
<dbReference type="InterPro" id="IPR000531">
    <property type="entry name" value="Beta-barrel_TonB"/>
</dbReference>
<dbReference type="PANTHER" id="PTHR32552">
    <property type="entry name" value="FERRICHROME IRON RECEPTOR-RELATED"/>
    <property type="match status" value="1"/>
</dbReference>
<dbReference type="Pfam" id="PF07715">
    <property type="entry name" value="Plug"/>
    <property type="match status" value="1"/>
</dbReference>
<reference evidence="16 17" key="1">
    <citation type="journal article" date="2012" name="J. Bacteriol.">
        <title>Genome Sequence of n-Alkane-Degrading Hydrocarboniphaga effusa Strain AP103T (ATCC BAA-332T).</title>
        <authorList>
            <person name="Chang H.K."/>
            <person name="Zylstra G.J."/>
            <person name="Chae J.C."/>
        </authorList>
    </citation>
    <scope>NUCLEOTIDE SEQUENCE [LARGE SCALE GENOMIC DNA]</scope>
    <source>
        <strain evidence="16 17">AP103</strain>
    </source>
</reference>